<sequence length="259" mass="26862">MTSFEQPDFSIRGQRALVTGAARGIGHDLALALALAGADVLAGVRRESDGDELAAATAGGRDAGTITPFVLDVTDVSATRAAIDAEVAARGAVQILVNNAGLGFNHDAVDVGEDDWDAMMDVNLKGLFFVTQAVARHMLAAEYGRVVNLSSQAGLVGIRRHAVYSASKGGVNLLTKVLALEWANRGVTVNAVAPTYIYTPGTAERLDQPEIAADILARIPAERFGTTTDVAAAMLYFASPSAGLVTGTILPVDGGWTAQ</sequence>
<dbReference type="Proteomes" id="UP001595900">
    <property type="component" value="Unassembled WGS sequence"/>
</dbReference>
<dbReference type="SUPFAM" id="SSF51735">
    <property type="entry name" value="NAD(P)-binding Rossmann-fold domains"/>
    <property type="match status" value="1"/>
</dbReference>
<dbReference type="Gene3D" id="3.40.50.720">
    <property type="entry name" value="NAD(P)-binding Rossmann-like Domain"/>
    <property type="match status" value="1"/>
</dbReference>
<comment type="similarity">
    <text evidence="1">Belongs to the short-chain dehydrogenases/reductases (SDR) family.</text>
</comment>
<comment type="caution">
    <text evidence="2">The sequence shown here is derived from an EMBL/GenBank/DDBJ whole genome shotgun (WGS) entry which is preliminary data.</text>
</comment>
<dbReference type="PRINTS" id="PR00081">
    <property type="entry name" value="GDHRDH"/>
</dbReference>
<dbReference type="EMBL" id="JBHSCN010000006">
    <property type="protein sequence ID" value="MFC4244834.1"/>
    <property type="molecule type" value="Genomic_DNA"/>
</dbReference>
<evidence type="ECO:0000313" key="2">
    <source>
        <dbReference type="EMBL" id="MFC4244834.1"/>
    </source>
</evidence>
<dbReference type="InterPro" id="IPR020904">
    <property type="entry name" value="Sc_DH/Rdtase_CS"/>
</dbReference>
<reference evidence="3" key="1">
    <citation type="journal article" date="2019" name="Int. J. Syst. Evol. Microbiol.">
        <title>The Global Catalogue of Microorganisms (GCM) 10K type strain sequencing project: providing services to taxonomists for standard genome sequencing and annotation.</title>
        <authorList>
            <consortium name="The Broad Institute Genomics Platform"/>
            <consortium name="The Broad Institute Genome Sequencing Center for Infectious Disease"/>
            <person name="Wu L."/>
            <person name="Ma J."/>
        </authorList>
    </citation>
    <scope>NUCLEOTIDE SEQUENCE [LARGE SCALE GENOMIC DNA]</scope>
    <source>
        <strain evidence="3">CGMCC 1.10363</strain>
    </source>
</reference>
<dbReference type="PANTHER" id="PTHR42879">
    <property type="entry name" value="3-OXOACYL-(ACYL-CARRIER-PROTEIN) REDUCTASE"/>
    <property type="match status" value="1"/>
</dbReference>
<accession>A0ABV8QAH9</accession>
<dbReference type="Pfam" id="PF13561">
    <property type="entry name" value="adh_short_C2"/>
    <property type="match status" value="1"/>
</dbReference>
<name>A0ABV8QAH9_9MICO</name>
<dbReference type="PANTHER" id="PTHR42879:SF2">
    <property type="entry name" value="3-OXOACYL-[ACYL-CARRIER-PROTEIN] REDUCTASE FABG"/>
    <property type="match status" value="1"/>
</dbReference>
<keyword evidence="2" id="KW-0560">Oxidoreductase</keyword>
<gene>
    <name evidence="2" type="ORF">ACFOYW_15780</name>
</gene>
<keyword evidence="3" id="KW-1185">Reference proteome</keyword>
<evidence type="ECO:0000256" key="1">
    <source>
        <dbReference type="ARBA" id="ARBA00006484"/>
    </source>
</evidence>
<evidence type="ECO:0000313" key="3">
    <source>
        <dbReference type="Proteomes" id="UP001595900"/>
    </source>
</evidence>
<protein>
    <submittedName>
        <fullName evidence="2">SDR family NAD(P)-dependent oxidoreductase</fullName>
        <ecNumber evidence="2">1.1.1.-</ecNumber>
    </submittedName>
</protein>
<organism evidence="2 3">
    <name type="scientific">Gryllotalpicola reticulitermitis</name>
    <dbReference type="NCBI Taxonomy" id="1184153"/>
    <lineage>
        <taxon>Bacteria</taxon>
        <taxon>Bacillati</taxon>
        <taxon>Actinomycetota</taxon>
        <taxon>Actinomycetes</taxon>
        <taxon>Micrococcales</taxon>
        <taxon>Microbacteriaceae</taxon>
        <taxon>Gryllotalpicola</taxon>
    </lineage>
</organism>
<dbReference type="RefSeq" id="WP_390231015.1">
    <property type="nucleotide sequence ID" value="NZ_JBHSCN010000006.1"/>
</dbReference>
<proteinExistence type="inferred from homology"/>
<dbReference type="GO" id="GO:0016491">
    <property type="term" value="F:oxidoreductase activity"/>
    <property type="evidence" value="ECO:0007669"/>
    <property type="project" value="UniProtKB-KW"/>
</dbReference>
<dbReference type="InterPro" id="IPR050259">
    <property type="entry name" value="SDR"/>
</dbReference>
<dbReference type="InterPro" id="IPR002347">
    <property type="entry name" value="SDR_fam"/>
</dbReference>
<dbReference type="PROSITE" id="PS00061">
    <property type="entry name" value="ADH_SHORT"/>
    <property type="match status" value="1"/>
</dbReference>
<dbReference type="PRINTS" id="PR00080">
    <property type="entry name" value="SDRFAMILY"/>
</dbReference>
<dbReference type="InterPro" id="IPR036291">
    <property type="entry name" value="NAD(P)-bd_dom_sf"/>
</dbReference>
<dbReference type="EC" id="1.1.1.-" evidence="2"/>